<keyword evidence="2" id="KW-1185">Reference proteome</keyword>
<dbReference type="PANTHER" id="PTHR33874">
    <property type="entry name" value="RING FINGER PROTEIN"/>
    <property type="match status" value="1"/>
</dbReference>
<dbReference type="PANTHER" id="PTHR33874:SF4">
    <property type="entry name" value="EXPRESSED PROTEIN"/>
    <property type="match status" value="1"/>
</dbReference>
<reference evidence="1" key="2">
    <citation type="journal article" date="2022" name="Hortic Res">
        <title>The genome of Dioscorea zingiberensis sheds light on the biosynthesis, origin and evolution of the medicinally important diosgenin saponins.</title>
        <authorList>
            <person name="Li Y."/>
            <person name="Tan C."/>
            <person name="Li Z."/>
            <person name="Guo J."/>
            <person name="Li S."/>
            <person name="Chen X."/>
            <person name="Wang C."/>
            <person name="Dai X."/>
            <person name="Yang H."/>
            <person name="Song W."/>
            <person name="Hou L."/>
            <person name="Xu J."/>
            <person name="Tong Z."/>
            <person name="Xu A."/>
            <person name="Yuan X."/>
            <person name="Wang W."/>
            <person name="Yang Q."/>
            <person name="Chen L."/>
            <person name="Sun Z."/>
            <person name="Wang K."/>
            <person name="Pan B."/>
            <person name="Chen J."/>
            <person name="Bao Y."/>
            <person name="Liu F."/>
            <person name="Qi X."/>
            <person name="Gang D.R."/>
            <person name="Wen J."/>
            <person name="Li J."/>
        </authorList>
    </citation>
    <scope>NUCLEOTIDE SEQUENCE</scope>
    <source>
        <strain evidence="1">Dzin_1.0</strain>
    </source>
</reference>
<sequence length="262" mass="28844">MVVHGHGVSHPLEVVGTVVEVADVAWHALEHGREQKLAAEQKAVEIAGLRSENIRLRTVLAENLTLLQTLLKGIRSDSSDCPPDFYERLLASVNSMTFLAQLELLHQESTGFPVANCTSKEELDVDLNLVNGDQGDPSRWVWITHELTSGSSEEVSGIDDENYVIIDEENVVDGISAFIARCIIANPKSKRLNPEELQKVIMIALGDIKNHSSIRKIWEAGKLLYKLSTWGVALSGLYRYRAILTPAARCIGASGKIILKVL</sequence>
<dbReference type="Proteomes" id="UP001085076">
    <property type="component" value="Miscellaneous, Linkage group lg01"/>
</dbReference>
<organism evidence="1 2">
    <name type="scientific">Dioscorea zingiberensis</name>
    <dbReference type="NCBI Taxonomy" id="325984"/>
    <lineage>
        <taxon>Eukaryota</taxon>
        <taxon>Viridiplantae</taxon>
        <taxon>Streptophyta</taxon>
        <taxon>Embryophyta</taxon>
        <taxon>Tracheophyta</taxon>
        <taxon>Spermatophyta</taxon>
        <taxon>Magnoliopsida</taxon>
        <taxon>Liliopsida</taxon>
        <taxon>Dioscoreales</taxon>
        <taxon>Dioscoreaceae</taxon>
        <taxon>Dioscorea</taxon>
    </lineage>
</organism>
<reference evidence="1" key="1">
    <citation type="submission" date="2021-03" db="EMBL/GenBank/DDBJ databases">
        <authorList>
            <person name="Li Z."/>
            <person name="Yang C."/>
        </authorList>
    </citation>
    <scope>NUCLEOTIDE SEQUENCE</scope>
    <source>
        <strain evidence="1">Dzin_1.0</strain>
        <tissue evidence="1">Leaf</tissue>
    </source>
</reference>
<dbReference type="OrthoDB" id="845076at2759"/>
<dbReference type="AlphaFoldDB" id="A0A9D5D4V3"/>
<gene>
    <name evidence="1" type="ORF">J5N97_002843</name>
</gene>
<evidence type="ECO:0000313" key="1">
    <source>
        <dbReference type="EMBL" id="KAJ0984487.1"/>
    </source>
</evidence>
<accession>A0A9D5D4V3</accession>
<proteinExistence type="predicted"/>
<name>A0A9D5D4V3_9LILI</name>
<dbReference type="EMBL" id="JAGGNH010000001">
    <property type="protein sequence ID" value="KAJ0984487.1"/>
    <property type="molecule type" value="Genomic_DNA"/>
</dbReference>
<evidence type="ECO:0000313" key="2">
    <source>
        <dbReference type="Proteomes" id="UP001085076"/>
    </source>
</evidence>
<comment type="caution">
    <text evidence="1">The sequence shown here is derived from an EMBL/GenBank/DDBJ whole genome shotgun (WGS) entry which is preliminary data.</text>
</comment>
<protein>
    <submittedName>
        <fullName evidence="1">Uncharacterized protein</fullName>
    </submittedName>
</protein>